<dbReference type="RefSeq" id="WP_009726646.1">
    <property type="nucleotide sequence ID" value="NZ_APHR01000040.1"/>
</dbReference>
<dbReference type="eggNOG" id="COG0394">
    <property type="taxonomic scope" value="Bacteria"/>
</dbReference>
<gene>
    <name evidence="3" type="ORF">MPL1_08342</name>
</gene>
<evidence type="ECO:0000313" key="3">
    <source>
        <dbReference type="EMBL" id="EMR12855.1"/>
    </source>
</evidence>
<dbReference type="GO" id="GO:0046685">
    <property type="term" value="P:response to arsenic-containing substance"/>
    <property type="evidence" value="ECO:0007669"/>
    <property type="project" value="UniProtKB-KW"/>
</dbReference>
<dbReference type="PATRIC" id="fig|1286106.3.peg.1674"/>
<dbReference type="PANTHER" id="PTHR43428">
    <property type="entry name" value="ARSENATE REDUCTASE"/>
    <property type="match status" value="1"/>
</dbReference>
<dbReference type="InterPro" id="IPR023485">
    <property type="entry name" value="Ptyr_pPase"/>
</dbReference>
<sequence>MKLEPVRLLFLCTHNACRSQLAEALTRHLAGPEIEVASAGSQPSRELHPLTLKILSERQIDHSNLYSKSWDQLSDFDPDIVITVCDQAAGESCPVWFGKAIKAHWGLPDPSRIDDAEQQNKIVSHVMKTLDNRISRLLASNITTLDKQALSELLHQLEKC</sequence>
<dbReference type="PANTHER" id="PTHR43428:SF1">
    <property type="entry name" value="ARSENATE REDUCTASE"/>
    <property type="match status" value="1"/>
</dbReference>
<organism evidence="3 4">
    <name type="scientific">Methylophaga lonarensis MPL</name>
    <dbReference type="NCBI Taxonomy" id="1286106"/>
    <lineage>
        <taxon>Bacteria</taxon>
        <taxon>Pseudomonadati</taxon>
        <taxon>Pseudomonadota</taxon>
        <taxon>Gammaproteobacteria</taxon>
        <taxon>Thiotrichales</taxon>
        <taxon>Piscirickettsiaceae</taxon>
        <taxon>Methylophaga</taxon>
    </lineage>
</organism>
<dbReference type="Pfam" id="PF01451">
    <property type="entry name" value="LMWPc"/>
    <property type="match status" value="1"/>
</dbReference>
<dbReference type="EMBL" id="APHR01000040">
    <property type="protein sequence ID" value="EMR12855.1"/>
    <property type="molecule type" value="Genomic_DNA"/>
</dbReference>
<evidence type="ECO:0000313" key="4">
    <source>
        <dbReference type="Proteomes" id="UP000012019"/>
    </source>
</evidence>
<dbReference type="CDD" id="cd16345">
    <property type="entry name" value="LMWP_ArsC"/>
    <property type="match status" value="1"/>
</dbReference>
<evidence type="ECO:0000259" key="2">
    <source>
        <dbReference type="SMART" id="SM00226"/>
    </source>
</evidence>
<reference evidence="3 4" key="1">
    <citation type="journal article" date="2013" name="Genome Announc.">
        <title>Draft Genome Sequence of Methylophaga lonarensis MPLT, a Haloalkaliphilic (Non-Methane-Utilizing) Methylotroph.</title>
        <authorList>
            <person name="Shetty S.A."/>
            <person name="Marathe N.P."/>
            <person name="Munot H."/>
            <person name="Antony C.P."/>
            <person name="Dhotre D.P."/>
            <person name="Murrell J.C."/>
            <person name="Shouche Y.S."/>
        </authorList>
    </citation>
    <scope>NUCLEOTIDE SEQUENCE [LARGE SCALE GENOMIC DNA]</scope>
    <source>
        <strain evidence="3 4">MPL</strain>
    </source>
</reference>
<evidence type="ECO:0000256" key="1">
    <source>
        <dbReference type="ARBA" id="ARBA00022849"/>
    </source>
</evidence>
<name>M7PG57_9GAMM</name>
<keyword evidence="4" id="KW-1185">Reference proteome</keyword>
<accession>M7PG57</accession>
<proteinExistence type="predicted"/>
<protein>
    <submittedName>
        <fullName evidence="3">Arsenate reductase</fullName>
    </submittedName>
</protein>
<dbReference type="Proteomes" id="UP000012019">
    <property type="component" value="Unassembled WGS sequence"/>
</dbReference>
<dbReference type="InterPro" id="IPR036196">
    <property type="entry name" value="Ptyr_pPase_sf"/>
</dbReference>
<dbReference type="STRING" id="1286106.MPL1_08342"/>
<feature type="domain" description="Phosphotyrosine protein phosphatase I" evidence="2">
    <location>
        <begin position="6"/>
        <end position="140"/>
    </location>
</feature>
<dbReference type="SMART" id="SM00226">
    <property type="entry name" value="LMWPc"/>
    <property type="match status" value="1"/>
</dbReference>
<dbReference type="Gene3D" id="3.40.50.2300">
    <property type="match status" value="1"/>
</dbReference>
<keyword evidence="1" id="KW-0059">Arsenical resistance</keyword>
<dbReference type="SUPFAM" id="SSF52788">
    <property type="entry name" value="Phosphotyrosine protein phosphatases I"/>
    <property type="match status" value="1"/>
</dbReference>
<comment type="caution">
    <text evidence="3">The sequence shown here is derived from an EMBL/GenBank/DDBJ whole genome shotgun (WGS) entry which is preliminary data.</text>
</comment>
<dbReference type="AlphaFoldDB" id="M7PG57"/>